<dbReference type="AlphaFoldDB" id="A0A2P2LHL3"/>
<protein>
    <submittedName>
        <fullName evidence="2">Uncharacterized protein LOC103409756</fullName>
    </submittedName>
</protein>
<sequence length="99" mass="11510">MSIPVAKNIGRPVMNVVRFKGLPILQQLNIEEQLLRTSSDNWLIINDGTDDPTIVMGVSGYNYYRYFFFFLLLLENMNLFFYTQALCVAFFSWFFCASA</sequence>
<evidence type="ECO:0000256" key="1">
    <source>
        <dbReference type="SAM" id="Phobius"/>
    </source>
</evidence>
<accession>A0A2P2LHL3</accession>
<dbReference type="PANTHER" id="PTHR43506:SF1">
    <property type="entry name" value="BPL_LPL CATALYTIC DOMAIN-CONTAINING PROTEIN"/>
    <property type="match status" value="1"/>
</dbReference>
<feature type="transmembrane region" description="Helical" evidence="1">
    <location>
        <begin position="66"/>
        <end position="96"/>
    </location>
</feature>
<evidence type="ECO:0000313" key="2">
    <source>
        <dbReference type="EMBL" id="MBX17460.1"/>
    </source>
</evidence>
<organism evidence="2">
    <name type="scientific">Rhizophora mucronata</name>
    <name type="common">Asiatic mangrove</name>
    <dbReference type="NCBI Taxonomy" id="61149"/>
    <lineage>
        <taxon>Eukaryota</taxon>
        <taxon>Viridiplantae</taxon>
        <taxon>Streptophyta</taxon>
        <taxon>Embryophyta</taxon>
        <taxon>Tracheophyta</taxon>
        <taxon>Spermatophyta</taxon>
        <taxon>Magnoliopsida</taxon>
        <taxon>eudicotyledons</taxon>
        <taxon>Gunneridae</taxon>
        <taxon>Pentapetalae</taxon>
        <taxon>rosids</taxon>
        <taxon>fabids</taxon>
        <taxon>Malpighiales</taxon>
        <taxon>Rhizophoraceae</taxon>
        <taxon>Rhizophora</taxon>
    </lineage>
</organism>
<keyword evidence="1" id="KW-1133">Transmembrane helix</keyword>
<proteinExistence type="predicted"/>
<keyword evidence="1" id="KW-0812">Transmembrane</keyword>
<keyword evidence="1" id="KW-0472">Membrane</keyword>
<dbReference type="InterPro" id="IPR053264">
    <property type="entry name" value="Lipoate-ligase_2_inactive"/>
</dbReference>
<dbReference type="EMBL" id="GGEC01036976">
    <property type="protein sequence ID" value="MBX17460.1"/>
    <property type="molecule type" value="Transcribed_RNA"/>
</dbReference>
<reference evidence="2" key="1">
    <citation type="submission" date="2018-02" db="EMBL/GenBank/DDBJ databases">
        <title>Rhizophora mucronata_Transcriptome.</title>
        <authorList>
            <person name="Meera S.P."/>
            <person name="Sreeshan A."/>
            <person name="Augustine A."/>
        </authorList>
    </citation>
    <scope>NUCLEOTIDE SEQUENCE</scope>
    <source>
        <tissue evidence="2">Leaf</tissue>
    </source>
</reference>
<dbReference type="PANTHER" id="PTHR43506">
    <property type="entry name" value="BIOTIN/LIPOATE A/B PROTEIN LIGASE FAMILY"/>
    <property type="match status" value="1"/>
</dbReference>
<name>A0A2P2LHL3_RHIMU</name>